<gene>
    <name evidence="1" type="ORF">JOH49_003105</name>
</gene>
<dbReference type="EMBL" id="JAFICZ010000001">
    <property type="protein sequence ID" value="MBP1293352.1"/>
    <property type="molecule type" value="Genomic_DNA"/>
</dbReference>
<organism evidence="1 2">
    <name type="scientific">Bradyrhizobium elkanii</name>
    <dbReference type="NCBI Taxonomy" id="29448"/>
    <lineage>
        <taxon>Bacteria</taxon>
        <taxon>Pseudomonadati</taxon>
        <taxon>Pseudomonadota</taxon>
        <taxon>Alphaproteobacteria</taxon>
        <taxon>Hyphomicrobiales</taxon>
        <taxon>Nitrobacteraceae</taxon>
        <taxon>Bradyrhizobium</taxon>
    </lineage>
</organism>
<protein>
    <submittedName>
        <fullName evidence="1">Uncharacterized protein</fullName>
    </submittedName>
</protein>
<name>A0A8I1Y619_BRAEL</name>
<sequence length="39" mass="4627">MQNTFRWNDCFSTRARTRGKMFAHQQTFMLSNADCVAVR</sequence>
<comment type="caution">
    <text evidence="1">The sequence shown here is derived from an EMBL/GenBank/DDBJ whole genome shotgun (WGS) entry which is preliminary data.</text>
</comment>
<evidence type="ECO:0000313" key="1">
    <source>
        <dbReference type="EMBL" id="MBP1293352.1"/>
    </source>
</evidence>
<accession>A0A8I1Y619</accession>
<dbReference type="AlphaFoldDB" id="A0A8I1Y619"/>
<dbReference type="Proteomes" id="UP000673383">
    <property type="component" value="Unassembled WGS sequence"/>
</dbReference>
<reference evidence="1" key="1">
    <citation type="submission" date="2021-02" db="EMBL/GenBank/DDBJ databases">
        <title>Genomic Encyclopedia of Type Strains, Phase IV (KMG-V): Genome sequencing to study the core and pangenomes of soil and plant-associated prokaryotes.</title>
        <authorList>
            <person name="Whitman W."/>
        </authorList>
    </citation>
    <scope>NUCLEOTIDE SEQUENCE</scope>
    <source>
        <strain evidence="1">USDA 406</strain>
    </source>
</reference>
<evidence type="ECO:0000313" key="2">
    <source>
        <dbReference type="Proteomes" id="UP000673383"/>
    </source>
</evidence>
<proteinExistence type="predicted"/>